<dbReference type="EMBL" id="VJMI01017119">
    <property type="protein sequence ID" value="KAF0714997.1"/>
    <property type="molecule type" value="Genomic_DNA"/>
</dbReference>
<organism evidence="2 3">
    <name type="scientific">Aphanomyces astaci</name>
    <name type="common">Crayfish plague agent</name>
    <dbReference type="NCBI Taxonomy" id="112090"/>
    <lineage>
        <taxon>Eukaryota</taxon>
        <taxon>Sar</taxon>
        <taxon>Stramenopiles</taxon>
        <taxon>Oomycota</taxon>
        <taxon>Saprolegniomycetes</taxon>
        <taxon>Saprolegniales</taxon>
        <taxon>Verrucalvaceae</taxon>
        <taxon>Aphanomyces</taxon>
    </lineage>
</organism>
<comment type="caution">
    <text evidence="2">The sequence shown here is derived from an EMBL/GenBank/DDBJ whole genome shotgun (WGS) entry which is preliminary data.</text>
</comment>
<name>A0A6A4ZQN0_APHAT</name>
<accession>A0A6A4ZQN0</accession>
<evidence type="ECO:0000313" key="2">
    <source>
        <dbReference type="EMBL" id="KAF0714997.1"/>
    </source>
</evidence>
<reference evidence="2 3" key="1">
    <citation type="submission" date="2019-06" db="EMBL/GenBank/DDBJ databases">
        <title>Genomics analysis of Aphanomyces spp. identifies a new class of oomycete effector associated with host adaptation.</title>
        <authorList>
            <person name="Gaulin E."/>
        </authorList>
    </citation>
    <scope>NUCLEOTIDE SEQUENCE [LARGE SCALE GENOMIC DNA]</scope>
    <source>
        <strain evidence="2 3">E</strain>
    </source>
</reference>
<evidence type="ECO:0000256" key="1">
    <source>
        <dbReference type="SAM" id="MobiDB-lite"/>
    </source>
</evidence>
<feature type="region of interest" description="Disordered" evidence="1">
    <location>
        <begin position="50"/>
        <end position="74"/>
    </location>
</feature>
<proteinExistence type="predicted"/>
<protein>
    <submittedName>
        <fullName evidence="2">Uncharacterized protein</fullName>
    </submittedName>
</protein>
<dbReference type="AlphaFoldDB" id="A0A6A4ZQN0"/>
<dbReference type="VEuPathDB" id="FungiDB:H257_04157"/>
<dbReference type="Proteomes" id="UP000469452">
    <property type="component" value="Unassembled WGS sequence"/>
</dbReference>
<sequence length="103" mass="10757">MLTMSTEQGFQPSVHLLQPLPTGFGRSWTACPIPVNCSVPRIIDQLTRSNSVASQATTTTTTATPEPSSTTVAPATTSKLTITLTPDTTAPASAMCSAMKGCW</sequence>
<evidence type="ECO:0000313" key="3">
    <source>
        <dbReference type="Proteomes" id="UP000469452"/>
    </source>
</evidence>
<feature type="compositionally biased region" description="Low complexity" evidence="1">
    <location>
        <begin position="51"/>
        <end position="74"/>
    </location>
</feature>
<gene>
    <name evidence="2" type="ORF">AaE_011436</name>
</gene>